<feature type="non-terminal residue" evidence="2">
    <location>
        <position position="1"/>
    </location>
</feature>
<feature type="region of interest" description="Disordered" evidence="1">
    <location>
        <begin position="237"/>
        <end position="322"/>
    </location>
</feature>
<name>A0ABP0HYM6_9DINO</name>
<proteinExistence type="predicted"/>
<evidence type="ECO:0000313" key="3">
    <source>
        <dbReference type="Proteomes" id="UP001642464"/>
    </source>
</evidence>
<comment type="caution">
    <text evidence="2">The sequence shown here is derived from an EMBL/GenBank/DDBJ whole genome shotgun (WGS) entry which is preliminary data.</text>
</comment>
<evidence type="ECO:0000256" key="1">
    <source>
        <dbReference type="SAM" id="MobiDB-lite"/>
    </source>
</evidence>
<protein>
    <submittedName>
        <fullName evidence="2">Uncharacterized protein</fullName>
    </submittedName>
</protein>
<reference evidence="2 3" key="1">
    <citation type="submission" date="2024-02" db="EMBL/GenBank/DDBJ databases">
        <authorList>
            <person name="Chen Y."/>
            <person name="Shah S."/>
            <person name="Dougan E. K."/>
            <person name="Thang M."/>
            <person name="Chan C."/>
        </authorList>
    </citation>
    <scope>NUCLEOTIDE SEQUENCE [LARGE SCALE GENOMIC DNA]</scope>
</reference>
<gene>
    <name evidence="2" type="ORF">SCF082_LOCUS4054</name>
</gene>
<dbReference type="Proteomes" id="UP001642464">
    <property type="component" value="Unassembled WGS sequence"/>
</dbReference>
<accession>A0ABP0HYM6</accession>
<keyword evidence="3" id="KW-1185">Reference proteome</keyword>
<evidence type="ECO:0000313" key="2">
    <source>
        <dbReference type="EMBL" id="CAK8994742.1"/>
    </source>
</evidence>
<dbReference type="EMBL" id="CAXAMM010002113">
    <property type="protein sequence ID" value="CAK8994742.1"/>
    <property type="molecule type" value="Genomic_DNA"/>
</dbReference>
<feature type="compositionally biased region" description="Basic residues" evidence="1">
    <location>
        <begin position="264"/>
        <end position="283"/>
    </location>
</feature>
<sequence length="322" mass="36588">CSSWFGDCWALAPEHHAVLHHLPPRCALHRNKDPKQGGAQMDKVMAHPLGVYALATPREKLPTISSHQLAETKGASNNHCCNHCLKMFEDERWPNQTSRNSDKGWTHLNYSSYGIAFTRTTLSYLAGKGIAKASWTRRRASELNSSRAESVEASSDPDRVGLQAILQEMKEDYEALLIQSGFSSEELKKDEKLQSYNEAERRLKADNLPSFKIWAKENGLYLPRTKHESETMYKKKKTMRRHGLMQEHFSNSSRGKTGKEGKARQKQFIKAKRKEIKAKRRQQKKLETDYADSAASRAPPPECELSDDREPRAFRNSGGVSS</sequence>
<organism evidence="2 3">
    <name type="scientific">Durusdinium trenchii</name>
    <dbReference type="NCBI Taxonomy" id="1381693"/>
    <lineage>
        <taxon>Eukaryota</taxon>
        <taxon>Sar</taxon>
        <taxon>Alveolata</taxon>
        <taxon>Dinophyceae</taxon>
        <taxon>Suessiales</taxon>
        <taxon>Symbiodiniaceae</taxon>
        <taxon>Durusdinium</taxon>
    </lineage>
</organism>